<dbReference type="RefSeq" id="WP_067435088.1">
    <property type="nucleotide sequence ID" value="NZ_CP016438.1"/>
</dbReference>
<dbReference type="PROSITE" id="PS50893">
    <property type="entry name" value="ABC_TRANSPORTER_2"/>
    <property type="match status" value="1"/>
</dbReference>
<dbReference type="FunFam" id="3.40.50.300:FF:000042">
    <property type="entry name" value="Maltose/maltodextrin ABC transporter, ATP-binding protein"/>
    <property type="match status" value="1"/>
</dbReference>
<dbReference type="Gene3D" id="2.40.50.100">
    <property type="match status" value="1"/>
</dbReference>
<dbReference type="AlphaFoldDB" id="A0A1B1MC49"/>
<dbReference type="EMBL" id="CP016438">
    <property type="protein sequence ID" value="ANS66114.1"/>
    <property type="molecule type" value="Genomic_DNA"/>
</dbReference>
<dbReference type="Proteomes" id="UP000092598">
    <property type="component" value="Chromosome"/>
</dbReference>
<dbReference type="GO" id="GO:0005524">
    <property type="term" value="F:ATP binding"/>
    <property type="evidence" value="ECO:0007669"/>
    <property type="project" value="UniProtKB-KW"/>
</dbReference>
<dbReference type="Gene3D" id="3.40.50.300">
    <property type="entry name" value="P-loop containing nucleotide triphosphate hydrolases"/>
    <property type="match status" value="1"/>
</dbReference>
<evidence type="ECO:0000313" key="2">
    <source>
        <dbReference type="Proteomes" id="UP000092598"/>
    </source>
</evidence>
<dbReference type="InterPro" id="IPR017871">
    <property type="entry name" value="ABC_transporter-like_CS"/>
</dbReference>
<sequence>MATVSFDKATRIYPGSTKPAVDGLDIHIEDGEFLVLVGPSGCGKSTSLRMLAGLEDVNGGTIRIGDRDVTHLPPKDRDIAMVFQNYALYPHMSVADNMGFALKIAGVNKAEIRQKVEEAAKILDLTEYLDRKPKALSGGQRQRVAMGRAIVREPQVFLMDEPLSNLDAKLRVSTRTQIASLQRRLGITTVYVTHDQVEAMTMGDRVAVLKDGLLQQVDSPRNMYDRPANLFVAGFIGSPAMNLVEVPITDGGVKFGNSVVPVNREALKAATDKGDTTVTVGVRPEHFDVVEHNGAAAAALTKDTEDAPAGLAVSVNVVEELGADGYVYGSAKVDDELKDLVVRVSGRAVPEKGATLHVVPRPGETHVFSTSTGERLTD</sequence>
<dbReference type="CDD" id="cd03301">
    <property type="entry name" value="ABC_MalK_N"/>
    <property type="match status" value="1"/>
</dbReference>
<keyword evidence="2" id="KW-1185">Reference proteome</keyword>
<dbReference type="GO" id="GO:0008643">
    <property type="term" value="P:carbohydrate transport"/>
    <property type="evidence" value="ECO:0007669"/>
    <property type="project" value="InterPro"/>
</dbReference>
<dbReference type="GO" id="GO:0140359">
    <property type="term" value="F:ABC-type transporter activity"/>
    <property type="evidence" value="ECO:0007669"/>
    <property type="project" value="InterPro"/>
</dbReference>
<dbReference type="GO" id="GO:0055052">
    <property type="term" value="C:ATP-binding cassette (ABC) transporter complex, substrate-binding subunit-containing"/>
    <property type="evidence" value="ECO:0007669"/>
    <property type="project" value="TreeGrafter"/>
</dbReference>
<dbReference type="InterPro" id="IPR003593">
    <property type="entry name" value="AAA+_ATPase"/>
</dbReference>
<dbReference type="PROSITE" id="PS00211">
    <property type="entry name" value="ABC_TRANSPORTER_1"/>
    <property type="match status" value="1"/>
</dbReference>
<dbReference type="SUPFAM" id="SSF52540">
    <property type="entry name" value="P-loop containing nucleoside triphosphate hydrolases"/>
    <property type="match status" value="1"/>
</dbReference>
<name>A0A1B1MC49_STRLN</name>
<dbReference type="InterPro" id="IPR003439">
    <property type="entry name" value="ABC_transporter-like_ATP-bd"/>
</dbReference>
<dbReference type="Pfam" id="PF17912">
    <property type="entry name" value="OB_MalK"/>
    <property type="match status" value="1"/>
</dbReference>
<dbReference type="NCBIfam" id="NF008653">
    <property type="entry name" value="PRK11650.1"/>
    <property type="match status" value="1"/>
</dbReference>
<dbReference type="STRING" id="1915.SLINC_3890"/>
<keyword evidence="1" id="KW-0067">ATP-binding</keyword>
<dbReference type="InterPro" id="IPR008995">
    <property type="entry name" value="Mo/tungstate-bd_C_term_dom"/>
</dbReference>
<dbReference type="SMART" id="SM00382">
    <property type="entry name" value="AAA"/>
    <property type="match status" value="1"/>
</dbReference>
<dbReference type="InterPro" id="IPR027417">
    <property type="entry name" value="P-loop_NTPase"/>
</dbReference>
<dbReference type="Pfam" id="PF00005">
    <property type="entry name" value="ABC_tran"/>
    <property type="match status" value="1"/>
</dbReference>
<keyword evidence="1" id="KW-0547">Nucleotide-binding</keyword>
<dbReference type="OrthoDB" id="9802264at2"/>
<dbReference type="PATRIC" id="fig|1915.4.peg.4285"/>
<proteinExistence type="predicted"/>
<dbReference type="KEGG" id="sls:SLINC_3890"/>
<dbReference type="SUPFAM" id="SSF50331">
    <property type="entry name" value="MOP-like"/>
    <property type="match status" value="1"/>
</dbReference>
<dbReference type="InterPro" id="IPR047641">
    <property type="entry name" value="ABC_transpr_MalK/UgpC-like"/>
</dbReference>
<dbReference type="InterPro" id="IPR015855">
    <property type="entry name" value="ABC_transpr_MalK-like"/>
</dbReference>
<accession>A0A1B1MC49</accession>
<protein>
    <submittedName>
        <fullName evidence="1">ABC transporter ATP-binding protein</fullName>
    </submittedName>
</protein>
<dbReference type="GO" id="GO:0016887">
    <property type="term" value="F:ATP hydrolysis activity"/>
    <property type="evidence" value="ECO:0007669"/>
    <property type="project" value="InterPro"/>
</dbReference>
<evidence type="ECO:0000313" key="1">
    <source>
        <dbReference type="EMBL" id="ANS66114.1"/>
    </source>
</evidence>
<reference evidence="1 2" key="1">
    <citation type="submission" date="2016-07" db="EMBL/GenBank/DDBJ databases">
        <title>Enhancement of antibiotic productionsby engineered nitrateutilization in actinobacteria.</title>
        <authorList>
            <person name="Meng S.C."/>
        </authorList>
    </citation>
    <scope>NUCLEOTIDE SEQUENCE [LARGE SCALE GENOMIC DNA]</scope>
    <source>
        <strain evidence="1 2">NRRL 2936</strain>
    </source>
</reference>
<dbReference type="PANTHER" id="PTHR43875">
    <property type="entry name" value="MALTODEXTRIN IMPORT ATP-BINDING PROTEIN MSMX"/>
    <property type="match status" value="1"/>
</dbReference>
<dbReference type="InterPro" id="IPR040582">
    <property type="entry name" value="OB_MalK-like"/>
</dbReference>
<gene>
    <name evidence="1" type="ORF">SLINC_3890</name>
</gene>
<dbReference type="PANTHER" id="PTHR43875:SF1">
    <property type="entry name" value="OSMOPROTECTIVE COMPOUNDS UPTAKE ATP-BINDING PROTEIN GGTA"/>
    <property type="match status" value="1"/>
</dbReference>
<organism evidence="1 2">
    <name type="scientific">Streptomyces lincolnensis</name>
    <dbReference type="NCBI Taxonomy" id="1915"/>
    <lineage>
        <taxon>Bacteria</taxon>
        <taxon>Bacillati</taxon>
        <taxon>Actinomycetota</taxon>
        <taxon>Actinomycetes</taxon>
        <taxon>Kitasatosporales</taxon>
        <taxon>Streptomycetaceae</taxon>
        <taxon>Streptomyces</taxon>
    </lineage>
</organism>